<accession>A0A2P8FKM6</accession>
<sequence length="79" mass="9406">MPDTLTAPRRARYSFAQILPRPTQSLRLIWQFFTSRLTDPRQFYPHLSDRQARDVGLSSADLEVRRLRLPSRHTHHPRL</sequence>
<dbReference type="EMBL" id="PYGJ01000001">
    <property type="protein sequence ID" value="PSL22277.1"/>
    <property type="molecule type" value="Genomic_DNA"/>
</dbReference>
<dbReference type="AlphaFoldDB" id="A0A2P8FKM6"/>
<proteinExistence type="predicted"/>
<evidence type="ECO:0000313" key="1">
    <source>
        <dbReference type="EMBL" id="PSL22277.1"/>
    </source>
</evidence>
<reference evidence="1 2" key="1">
    <citation type="submission" date="2018-03" db="EMBL/GenBank/DDBJ databases">
        <title>Genomic Encyclopedia of Archaeal and Bacterial Type Strains, Phase II (KMG-II): from individual species to whole genera.</title>
        <authorList>
            <person name="Goeker M."/>
        </authorList>
    </citation>
    <scope>NUCLEOTIDE SEQUENCE [LARGE SCALE GENOMIC DNA]</scope>
    <source>
        <strain evidence="1 2">DSM 100673</strain>
    </source>
</reference>
<keyword evidence="2" id="KW-1185">Reference proteome</keyword>
<protein>
    <recommendedName>
        <fullName evidence="3">DUF1127 domain-containing protein</fullName>
    </recommendedName>
</protein>
<name>A0A2P8FKM6_9RHOB</name>
<gene>
    <name evidence="1" type="ORF">CLV88_101703</name>
</gene>
<evidence type="ECO:0000313" key="2">
    <source>
        <dbReference type="Proteomes" id="UP000240418"/>
    </source>
</evidence>
<organism evidence="1 2">
    <name type="scientific">Shimia abyssi</name>
    <dbReference type="NCBI Taxonomy" id="1662395"/>
    <lineage>
        <taxon>Bacteria</taxon>
        <taxon>Pseudomonadati</taxon>
        <taxon>Pseudomonadota</taxon>
        <taxon>Alphaproteobacteria</taxon>
        <taxon>Rhodobacterales</taxon>
        <taxon>Roseobacteraceae</taxon>
    </lineage>
</organism>
<dbReference type="Proteomes" id="UP000240418">
    <property type="component" value="Unassembled WGS sequence"/>
</dbReference>
<evidence type="ECO:0008006" key="3">
    <source>
        <dbReference type="Google" id="ProtNLM"/>
    </source>
</evidence>
<comment type="caution">
    <text evidence="1">The sequence shown here is derived from an EMBL/GenBank/DDBJ whole genome shotgun (WGS) entry which is preliminary data.</text>
</comment>